<protein>
    <recommendedName>
        <fullName evidence="1">JmjC domain-containing protein</fullName>
    </recommendedName>
</protein>
<comment type="caution">
    <text evidence="2">The sequence shown here is derived from an EMBL/GenBank/DDBJ whole genome shotgun (WGS) entry which is preliminary data.</text>
</comment>
<reference evidence="2" key="1">
    <citation type="submission" date="2021-02" db="EMBL/GenBank/DDBJ databases">
        <authorList>
            <person name="Dougan E. K."/>
            <person name="Rhodes N."/>
            <person name="Thang M."/>
            <person name="Chan C."/>
        </authorList>
    </citation>
    <scope>NUCLEOTIDE SEQUENCE</scope>
</reference>
<dbReference type="Proteomes" id="UP000626109">
    <property type="component" value="Unassembled WGS sequence"/>
</dbReference>
<evidence type="ECO:0000259" key="1">
    <source>
        <dbReference type="PROSITE" id="PS51184"/>
    </source>
</evidence>
<evidence type="ECO:0000313" key="3">
    <source>
        <dbReference type="Proteomes" id="UP000626109"/>
    </source>
</evidence>
<dbReference type="InterPro" id="IPR003347">
    <property type="entry name" value="JmjC_dom"/>
</dbReference>
<dbReference type="PROSITE" id="PS51184">
    <property type="entry name" value="JMJC"/>
    <property type="match status" value="1"/>
</dbReference>
<name>A0A813JRR0_POLGL</name>
<evidence type="ECO:0000313" key="2">
    <source>
        <dbReference type="EMBL" id="CAE8685310.1"/>
    </source>
</evidence>
<dbReference type="Pfam" id="PF13621">
    <property type="entry name" value="Cupin_8"/>
    <property type="match status" value="1"/>
</dbReference>
<sequence length="442" mass="49953">MSVFGGPLLEEAEIEELLARFPGFKGPLPEEARLWTEAELELFLASDGRRRPICSLGGDGRIAAVAGLLSRTRLMLAELRIDSASQEYLSYCRHREQRTNLCNLPAVASCSPVQRAREVPGTFLVPVTVVPRRARGVEDPKWQSWGSDFWREHFGMEWCQCRARWPAFEQDATTGIDALSVEAGLWEYLDYMQAVEVADAACLEEQSLAYPRLQVGDFCPFAGLGRRLFQESWREFSPPGVSDLTERWLEFYTSIFEEVDAATRLSEFYRLSFQAPGCVTRLHRENHNAHVWFTQLEGQRLFFLFPPEDAVAGRLHEERGGAAPQRSSVEDFATSVSPVDIFFPSQKRHLGFSEASTQAALLGAGKSLVVPAGWWWYSVATQASVTLRHPFWGFENRLGIVDALWAPFEAKDVPASTRNEVRQRFAELRQNIVVDDGCRPLE</sequence>
<feature type="domain" description="JmjC" evidence="1">
    <location>
        <begin position="238"/>
        <end position="411"/>
    </location>
</feature>
<proteinExistence type="predicted"/>
<gene>
    <name evidence="2" type="ORF">PGLA2088_LOCUS24407</name>
</gene>
<dbReference type="Gene3D" id="2.60.120.650">
    <property type="entry name" value="Cupin"/>
    <property type="match status" value="1"/>
</dbReference>
<organism evidence="2 3">
    <name type="scientific">Polarella glacialis</name>
    <name type="common">Dinoflagellate</name>
    <dbReference type="NCBI Taxonomy" id="89957"/>
    <lineage>
        <taxon>Eukaryota</taxon>
        <taxon>Sar</taxon>
        <taxon>Alveolata</taxon>
        <taxon>Dinophyceae</taxon>
        <taxon>Suessiales</taxon>
        <taxon>Suessiaceae</taxon>
        <taxon>Polarella</taxon>
    </lineage>
</organism>
<dbReference type="InterPro" id="IPR041667">
    <property type="entry name" value="Cupin_8"/>
</dbReference>
<accession>A0A813JRR0</accession>
<dbReference type="AlphaFoldDB" id="A0A813JRR0"/>
<dbReference type="SUPFAM" id="SSF51197">
    <property type="entry name" value="Clavaminate synthase-like"/>
    <property type="match status" value="1"/>
</dbReference>
<dbReference type="EMBL" id="CAJNNW010026434">
    <property type="protein sequence ID" value="CAE8685310.1"/>
    <property type="molecule type" value="Genomic_DNA"/>
</dbReference>